<dbReference type="SUPFAM" id="SSF103473">
    <property type="entry name" value="MFS general substrate transporter"/>
    <property type="match status" value="1"/>
</dbReference>
<dbReference type="AlphaFoldDB" id="A0A4Y9FTC6"/>
<organism evidence="2 3">
    <name type="scientific">Microbacterium paludicola</name>
    <dbReference type="NCBI Taxonomy" id="300019"/>
    <lineage>
        <taxon>Bacteria</taxon>
        <taxon>Bacillati</taxon>
        <taxon>Actinomycetota</taxon>
        <taxon>Actinomycetes</taxon>
        <taxon>Micrococcales</taxon>
        <taxon>Microbacteriaceae</taxon>
        <taxon>Microbacterium</taxon>
    </lineage>
</organism>
<evidence type="ECO:0008006" key="4">
    <source>
        <dbReference type="Google" id="ProtNLM"/>
    </source>
</evidence>
<gene>
    <name evidence="2" type="ORF">E4U02_11495</name>
</gene>
<dbReference type="Proteomes" id="UP000298358">
    <property type="component" value="Unassembled WGS sequence"/>
</dbReference>
<feature type="transmembrane region" description="Helical" evidence="1">
    <location>
        <begin position="48"/>
        <end position="76"/>
    </location>
</feature>
<evidence type="ECO:0000313" key="2">
    <source>
        <dbReference type="EMBL" id="TFU32235.1"/>
    </source>
</evidence>
<protein>
    <recommendedName>
        <fullName evidence="4">MFS transporter</fullName>
    </recommendedName>
</protein>
<proteinExistence type="predicted"/>
<keyword evidence="1" id="KW-0472">Membrane</keyword>
<feature type="transmembrane region" description="Helical" evidence="1">
    <location>
        <begin position="18"/>
        <end position="42"/>
    </location>
</feature>
<dbReference type="InterPro" id="IPR036259">
    <property type="entry name" value="MFS_trans_sf"/>
</dbReference>
<accession>A0A4Y9FTC6</accession>
<dbReference type="RefSeq" id="WP_135114981.1">
    <property type="nucleotide sequence ID" value="NZ_JADGLL010000031.1"/>
</dbReference>
<sequence>MTAEPYAPAAPPVRANTFAIVAICIVGALILLSAASSFLPILSYELQWSYATVSAVVAIVSLVLSLAGAACALLGLRHPRKGLAAIALGYCMFVLIQQALWAGVYPTVVQLFSR</sequence>
<keyword evidence="3" id="KW-1185">Reference proteome</keyword>
<name>A0A4Y9FTC6_9MICO</name>
<keyword evidence="1" id="KW-0812">Transmembrane</keyword>
<feature type="transmembrane region" description="Helical" evidence="1">
    <location>
        <begin position="83"/>
        <end position="104"/>
    </location>
</feature>
<evidence type="ECO:0000256" key="1">
    <source>
        <dbReference type="SAM" id="Phobius"/>
    </source>
</evidence>
<dbReference type="EMBL" id="SPQB01000031">
    <property type="protein sequence ID" value="TFU32235.1"/>
    <property type="molecule type" value="Genomic_DNA"/>
</dbReference>
<keyword evidence="1" id="KW-1133">Transmembrane helix</keyword>
<evidence type="ECO:0000313" key="3">
    <source>
        <dbReference type="Proteomes" id="UP000298358"/>
    </source>
</evidence>
<comment type="caution">
    <text evidence="2">The sequence shown here is derived from an EMBL/GenBank/DDBJ whole genome shotgun (WGS) entry which is preliminary data.</text>
</comment>
<reference evidence="2 3" key="1">
    <citation type="submission" date="2019-03" db="EMBL/GenBank/DDBJ databases">
        <title>Diversity of the mouse oral microbiome.</title>
        <authorList>
            <person name="Joseph S."/>
            <person name="Aduse-Opoku J."/>
            <person name="Curtis M."/>
            <person name="Wade W."/>
            <person name="Hashim A."/>
        </authorList>
    </citation>
    <scope>NUCLEOTIDE SEQUENCE [LARGE SCALE GENOMIC DNA]</scope>
    <source>
        <strain evidence="2 3">P1012</strain>
    </source>
</reference>